<dbReference type="CDD" id="cd00086">
    <property type="entry name" value="homeodomain"/>
    <property type="match status" value="1"/>
</dbReference>
<keyword evidence="2 3" id="KW-0539">Nucleus</keyword>
<dbReference type="EMBL" id="JAULJE010000016">
    <property type="protein sequence ID" value="KAK1333404.1"/>
    <property type="molecule type" value="Genomic_DNA"/>
</dbReference>
<gene>
    <name evidence="6" type="ORF">QTO34_005787</name>
</gene>
<dbReference type="GO" id="GO:0030154">
    <property type="term" value="P:cell differentiation"/>
    <property type="evidence" value="ECO:0007669"/>
    <property type="project" value="TreeGrafter"/>
</dbReference>
<name>A0AA40LIW2_CNENI</name>
<feature type="compositionally biased region" description="Low complexity" evidence="4">
    <location>
        <begin position="143"/>
        <end position="159"/>
    </location>
</feature>
<evidence type="ECO:0000256" key="3">
    <source>
        <dbReference type="RuleBase" id="RU000682"/>
    </source>
</evidence>
<feature type="compositionally biased region" description="Basic and acidic residues" evidence="4">
    <location>
        <begin position="43"/>
        <end position="61"/>
    </location>
</feature>
<comment type="caution">
    <text evidence="6">The sequence shown here is derived from an EMBL/GenBank/DDBJ whole genome shotgun (WGS) entry which is preliminary data.</text>
</comment>
<proteinExistence type="predicted"/>
<dbReference type="AlphaFoldDB" id="A0AA40LIW2"/>
<keyword evidence="7" id="KW-1185">Reference proteome</keyword>
<organism evidence="6 7">
    <name type="scientific">Cnephaeus nilssonii</name>
    <name type="common">Northern bat</name>
    <name type="synonym">Eptesicus nilssonii</name>
    <dbReference type="NCBI Taxonomy" id="3371016"/>
    <lineage>
        <taxon>Eukaryota</taxon>
        <taxon>Metazoa</taxon>
        <taxon>Chordata</taxon>
        <taxon>Craniata</taxon>
        <taxon>Vertebrata</taxon>
        <taxon>Euteleostomi</taxon>
        <taxon>Mammalia</taxon>
        <taxon>Eutheria</taxon>
        <taxon>Laurasiatheria</taxon>
        <taxon>Chiroptera</taxon>
        <taxon>Yangochiroptera</taxon>
        <taxon>Vespertilionidae</taxon>
        <taxon>Cnephaeus</taxon>
    </lineage>
</organism>
<feature type="DNA-binding region" description="Homeobox" evidence="2">
    <location>
        <begin position="388"/>
        <end position="520"/>
    </location>
</feature>
<feature type="region of interest" description="Disordered" evidence="4">
    <location>
        <begin position="118"/>
        <end position="193"/>
    </location>
</feature>
<feature type="compositionally biased region" description="Basic and acidic residues" evidence="4">
    <location>
        <begin position="86"/>
        <end position="95"/>
    </location>
</feature>
<evidence type="ECO:0000256" key="4">
    <source>
        <dbReference type="SAM" id="MobiDB-lite"/>
    </source>
</evidence>
<dbReference type="InterPro" id="IPR050394">
    <property type="entry name" value="Homeobox_NK-like"/>
</dbReference>
<keyword evidence="2 3" id="KW-0238">DNA-binding</keyword>
<feature type="region of interest" description="Disordered" evidence="4">
    <location>
        <begin position="43"/>
        <end position="95"/>
    </location>
</feature>
<evidence type="ECO:0000256" key="1">
    <source>
        <dbReference type="ARBA" id="ARBA00004123"/>
    </source>
</evidence>
<protein>
    <recommendedName>
        <fullName evidence="5">Homeobox domain-containing protein</fullName>
    </recommendedName>
</protein>
<feature type="compositionally biased region" description="Basic and acidic residues" evidence="4">
    <location>
        <begin position="529"/>
        <end position="539"/>
    </location>
</feature>
<dbReference type="PANTHER" id="PTHR24340">
    <property type="entry name" value="HOMEOBOX PROTEIN NKX"/>
    <property type="match status" value="1"/>
</dbReference>
<feature type="compositionally biased region" description="Pro residues" evidence="4">
    <location>
        <begin position="1"/>
        <end position="16"/>
    </location>
</feature>
<evidence type="ECO:0000313" key="7">
    <source>
        <dbReference type="Proteomes" id="UP001177744"/>
    </source>
</evidence>
<dbReference type="Gene3D" id="1.10.10.60">
    <property type="entry name" value="Homeodomain-like"/>
    <property type="match status" value="1"/>
</dbReference>
<keyword evidence="2 3" id="KW-0371">Homeobox</keyword>
<evidence type="ECO:0000256" key="2">
    <source>
        <dbReference type="PROSITE-ProRule" id="PRU00108"/>
    </source>
</evidence>
<accession>A0AA40LIW2</accession>
<feature type="domain" description="Homeobox" evidence="5">
    <location>
        <begin position="386"/>
        <end position="519"/>
    </location>
</feature>
<dbReference type="SMART" id="SM00389">
    <property type="entry name" value="HOX"/>
    <property type="match status" value="1"/>
</dbReference>
<evidence type="ECO:0000259" key="5">
    <source>
        <dbReference type="PROSITE" id="PS50071"/>
    </source>
</evidence>
<dbReference type="GO" id="GO:0005634">
    <property type="term" value="C:nucleus"/>
    <property type="evidence" value="ECO:0007669"/>
    <property type="project" value="UniProtKB-SubCell"/>
</dbReference>
<dbReference type="InterPro" id="IPR001356">
    <property type="entry name" value="HD"/>
</dbReference>
<feature type="compositionally biased region" description="Pro residues" evidence="4">
    <location>
        <begin position="160"/>
        <end position="178"/>
    </location>
</feature>
<comment type="subcellular location">
    <subcellularLocation>
        <location evidence="1 2 3">Nucleus</location>
    </subcellularLocation>
</comment>
<sequence length="589" mass="61982">MEPRCLPPPPGSPEQPKPCEGEGEGGSLCWLWERTQAGLALRRELHKTKTDPRGPRRERTLGHCPEPGGRPPFLPPKPRAPGRNGHVVEDGPHRARPERLAWRTDPLNGCPFSPVCATAPNEQRTSQSARAPHRGPAVISASGPRGTAPTGPGATARARCPPPAAARPEPRAPPPGPSAPIRAQRPATPCSGARPGRAQTFRAGWAPGPAAAVPMDANRPGAFVLSSAPLAALHNMAEMKTSLFPYALQGPAGFKAPALGGLGAQLPLGTPHGISDILGRPVGAAGGGLLGGLPRLNGLASSAGVYFGPAAAVARGYPKPLAELPGRPPIFWPGVVQGSPWRDPRLAGPGEWRAQEWAGGAGLGAAAALIRLSRAAQAGGILDKDGKKKHSRPTFSGQQIFALEKTFEQTKYLAGPERARLAYSLGMTESQVKVRRRPGRPLAGPLPQADPPARILRTAPQRPPARLGPALEARLPCCRGGGPRCGPRAAGGAFRGAQPDVPLHLQVWFQNRRTKWRKRHAAEMASAKKKQDSDAEKLKVGGSDVEDDDEYNRPLDPNSDDEKITRLLKKHKPSNLALVSPCGGAGDAL</sequence>
<feature type="region of interest" description="Disordered" evidence="4">
    <location>
        <begin position="523"/>
        <end position="561"/>
    </location>
</feature>
<dbReference type="GO" id="GO:0000978">
    <property type="term" value="F:RNA polymerase II cis-regulatory region sequence-specific DNA binding"/>
    <property type="evidence" value="ECO:0007669"/>
    <property type="project" value="TreeGrafter"/>
</dbReference>
<dbReference type="PROSITE" id="PS50071">
    <property type="entry name" value="HOMEOBOX_2"/>
    <property type="match status" value="1"/>
</dbReference>
<dbReference type="Proteomes" id="UP001177744">
    <property type="component" value="Unassembled WGS sequence"/>
</dbReference>
<evidence type="ECO:0000313" key="6">
    <source>
        <dbReference type="EMBL" id="KAK1333404.1"/>
    </source>
</evidence>
<dbReference type="Pfam" id="PF00046">
    <property type="entry name" value="Homeodomain"/>
    <property type="match status" value="1"/>
</dbReference>
<dbReference type="InterPro" id="IPR009057">
    <property type="entry name" value="Homeodomain-like_sf"/>
</dbReference>
<dbReference type="SUPFAM" id="SSF46689">
    <property type="entry name" value="Homeodomain-like"/>
    <property type="match status" value="2"/>
</dbReference>
<feature type="region of interest" description="Disordered" evidence="4">
    <location>
        <begin position="432"/>
        <end position="455"/>
    </location>
</feature>
<feature type="compositionally biased region" description="Pro residues" evidence="4">
    <location>
        <begin position="68"/>
        <end position="79"/>
    </location>
</feature>
<feature type="region of interest" description="Disordered" evidence="4">
    <location>
        <begin position="1"/>
        <end position="26"/>
    </location>
</feature>
<dbReference type="PANTHER" id="PTHR24340:SF21">
    <property type="entry name" value="HOMEOBOX PROTEIN NKX-6.2"/>
    <property type="match status" value="1"/>
</dbReference>
<dbReference type="FunFam" id="1.10.10.60:FF:000391">
    <property type="entry name" value="Homeobox transcription factor"/>
    <property type="match status" value="1"/>
</dbReference>
<dbReference type="GO" id="GO:0000981">
    <property type="term" value="F:DNA-binding transcription factor activity, RNA polymerase II-specific"/>
    <property type="evidence" value="ECO:0007669"/>
    <property type="project" value="TreeGrafter"/>
</dbReference>
<reference evidence="6" key="1">
    <citation type="submission" date="2023-06" db="EMBL/GenBank/DDBJ databases">
        <title>Reference genome for the Northern bat (Eptesicus nilssonii), a most northern bat species.</title>
        <authorList>
            <person name="Laine V.N."/>
            <person name="Pulliainen A.T."/>
            <person name="Lilley T.M."/>
        </authorList>
    </citation>
    <scope>NUCLEOTIDE SEQUENCE</scope>
    <source>
        <strain evidence="6">BLF_Eptnil</strain>
        <tissue evidence="6">Kidney</tissue>
    </source>
</reference>
<feature type="compositionally biased region" description="Polar residues" evidence="4">
    <location>
        <begin position="120"/>
        <end position="129"/>
    </location>
</feature>